<proteinExistence type="predicted"/>
<accession>A0A0F9LYZ0</accession>
<gene>
    <name evidence="3" type="ORF">LCGC14_1448710</name>
</gene>
<evidence type="ECO:0000259" key="2">
    <source>
        <dbReference type="PROSITE" id="PS51724"/>
    </source>
</evidence>
<evidence type="ECO:0000256" key="1">
    <source>
        <dbReference type="SAM" id="Phobius"/>
    </source>
</evidence>
<reference evidence="3" key="1">
    <citation type="journal article" date="2015" name="Nature">
        <title>Complex archaea that bridge the gap between prokaryotes and eukaryotes.</title>
        <authorList>
            <person name="Spang A."/>
            <person name="Saw J.H."/>
            <person name="Jorgensen S.L."/>
            <person name="Zaremba-Niedzwiedzka K."/>
            <person name="Martijn J."/>
            <person name="Lind A.E."/>
            <person name="van Eijk R."/>
            <person name="Schleper C."/>
            <person name="Guy L."/>
            <person name="Ettema T.J."/>
        </authorList>
    </citation>
    <scope>NUCLEOTIDE SEQUENCE</scope>
</reference>
<organism evidence="3">
    <name type="scientific">marine sediment metagenome</name>
    <dbReference type="NCBI Taxonomy" id="412755"/>
    <lineage>
        <taxon>unclassified sequences</taxon>
        <taxon>metagenomes</taxon>
        <taxon>ecological metagenomes</taxon>
    </lineage>
</organism>
<dbReference type="SUPFAM" id="SSF52540">
    <property type="entry name" value="P-loop containing nucleoside triphosphate hydrolases"/>
    <property type="match status" value="1"/>
</dbReference>
<keyword evidence="1" id="KW-0812">Transmembrane</keyword>
<feature type="transmembrane region" description="Helical" evidence="1">
    <location>
        <begin position="214"/>
        <end position="234"/>
    </location>
</feature>
<dbReference type="InterPro" id="IPR007730">
    <property type="entry name" value="SPOR-like_dom"/>
</dbReference>
<feature type="domain" description="SPOR" evidence="2">
    <location>
        <begin position="356"/>
        <end position="435"/>
    </location>
</feature>
<dbReference type="InterPro" id="IPR049945">
    <property type="entry name" value="AAA_22"/>
</dbReference>
<dbReference type="InterPro" id="IPR027417">
    <property type="entry name" value="P-loop_NTPase"/>
</dbReference>
<protein>
    <recommendedName>
        <fullName evidence="2">SPOR domain-containing protein</fullName>
    </recommendedName>
</protein>
<comment type="caution">
    <text evidence="3">The sequence shown here is derived from an EMBL/GenBank/DDBJ whole genome shotgun (WGS) entry which is preliminary data.</text>
</comment>
<sequence>MQSQILPSRAALVDRIALQFEYGQNLIVLLGTSGLGKSYMLETFITDKYNDFNKAFVQVSAQMTDAQLMSELLEQSFNSPLIDHNLSLPENYYQLLQQQPCGPCLWVLDGGRQLSDEMLIELELLSKNSPNTLYIIIASQSKLPLNNAVEIYLEPLTLRESKMLLQWYFSDLPYDEDPVFSTFLAEAQGNPSLLLAWQPSEHKADIIVKDKVSWRLHLLILMLLIMLLIIGLLYKSDMTQWWQQYYQQEETQVVNTAISVEQVSEPVIKKNDSVASLNKPKVVEQPIKLEREHINDVPAIMQSLTESANTVNVLDSDVDDSTNNKSSVLSDVKSEALKVNTAEQTQSSQDNIWYMQQTDTNSVIQLLAVTQQEVSDSFIAQFNLQQQTHTYQTKRNNKIWWVVTFGSFGSINEAKSAMDTLSAGVKKNKPFYKKISKIKQEIALVDQ</sequence>
<keyword evidence="1" id="KW-1133">Transmembrane helix</keyword>
<dbReference type="GO" id="GO:0042834">
    <property type="term" value="F:peptidoglycan binding"/>
    <property type="evidence" value="ECO:0007669"/>
    <property type="project" value="InterPro"/>
</dbReference>
<dbReference type="Gene3D" id="3.30.70.1070">
    <property type="entry name" value="Sporulation related repeat"/>
    <property type="match status" value="1"/>
</dbReference>
<keyword evidence="1" id="KW-0472">Membrane</keyword>
<dbReference type="Gene3D" id="3.40.50.300">
    <property type="entry name" value="P-loop containing nucleotide triphosphate hydrolases"/>
    <property type="match status" value="1"/>
</dbReference>
<dbReference type="InterPro" id="IPR036680">
    <property type="entry name" value="SPOR-like_sf"/>
</dbReference>
<evidence type="ECO:0000313" key="3">
    <source>
        <dbReference type="EMBL" id="KKM69640.1"/>
    </source>
</evidence>
<name>A0A0F9LYZ0_9ZZZZ</name>
<dbReference type="Pfam" id="PF05036">
    <property type="entry name" value="SPOR"/>
    <property type="match status" value="1"/>
</dbReference>
<dbReference type="GO" id="GO:0016887">
    <property type="term" value="F:ATP hydrolysis activity"/>
    <property type="evidence" value="ECO:0007669"/>
    <property type="project" value="InterPro"/>
</dbReference>
<dbReference type="Pfam" id="PF13401">
    <property type="entry name" value="AAA_22"/>
    <property type="match status" value="1"/>
</dbReference>
<dbReference type="EMBL" id="LAZR01009954">
    <property type="protein sequence ID" value="KKM69640.1"/>
    <property type="molecule type" value="Genomic_DNA"/>
</dbReference>
<dbReference type="AlphaFoldDB" id="A0A0F9LYZ0"/>
<dbReference type="PROSITE" id="PS51724">
    <property type="entry name" value="SPOR"/>
    <property type="match status" value="1"/>
</dbReference>